<protein>
    <recommendedName>
        <fullName evidence="2">von Willebrand factor</fullName>
    </recommendedName>
</protein>
<dbReference type="SMART" id="SM00216">
    <property type="entry name" value="VWD"/>
    <property type="match status" value="1"/>
</dbReference>
<dbReference type="SUPFAM" id="SSF57567">
    <property type="entry name" value="Serine protease inhibitors"/>
    <property type="match status" value="1"/>
</dbReference>
<keyword evidence="7" id="KW-1015">Disulfide bond</keyword>
<evidence type="ECO:0000313" key="11">
    <source>
        <dbReference type="Proteomes" id="UP000808372"/>
    </source>
</evidence>
<dbReference type="Proteomes" id="UP000808372">
    <property type="component" value="Unplaced"/>
</dbReference>
<dbReference type="Gene3D" id="2.10.25.10">
    <property type="entry name" value="Laminin"/>
    <property type="match status" value="1"/>
</dbReference>
<dbReference type="PANTHER" id="PTHR11339:SF361">
    <property type="entry name" value="VON WILLEBRAND FACTOR"/>
    <property type="match status" value="1"/>
</dbReference>
<dbReference type="CDD" id="cd19941">
    <property type="entry name" value="TIL"/>
    <property type="match status" value="1"/>
</dbReference>
<evidence type="ECO:0000256" key="5">
    <source>
        <dbReference type="ARBA" id="ARBA00022696"/>
    </source>
</evidence>
<keyword evidence="6" id="KW-0094">Blood coagulation</keyword>
<dbReference type="PROSITE" id="PS51233">
    <property type="entry name" value="VWFD"/>
    <property type="match status" value="1"/>
</dbReference>
<dbReference type="GeneID" id="120039593"/>
<dbReference type="GO" id="GO:0031589">
    <property type="term" value="P:cell-substrate adhesion"/>
    <property type="evidence" value="ECO:0007669"/>
    <property type="project" value="TreeGrafter"/>
</dbReference>
<proteinExistence type="predicted"/>
<dbReference type="SMART" id="SM00215">
    <property type="entry name" value="VWC_out"/>
    <property type="match status" value="1"/>
</dbReference>
<sequence>MSCSSAEMSGVMLSDMFFQDDQPPSRERRAATCVPPLRRVGCEGGEEGLECSRTCQNLDLPCLSLACIPGCLCPSGTVRHRRECITPEQCPCYHNNRAYAPGQSINMDCNTCMCENRRWSCTAHVCDGVCRTVGEGHYITFDGLQYSFPGLCQYVLVQDQCGGDEGSFRVLVENEACGVVGHRCAKAVTVYYQGGLITMENGQVRMKKPVMKGVEVEIIRSGQFFILLLGKHISISWDLGTRLLVHISSQYRERVCGLCGNYDGNVNNDLLSSNNQLEVDSTHFGNSWKVKPSCADATKLPPPCSDNIVRLVTVEQSCRVLTSALFRACNSL</sequence>
<evidence type="ECO:0000256" key="1">
    <source>
        <dbReference type="ARBA" id="ARBA00004239"/>
    </source>
</evidence>
<evidence type="ECO:0000256" key="6">
    <source>
        <dbReference type="ARBA" id="ARBA00023084"/>
    </source>
</evidence>
<dbReference type="GO" id="GO:0005615">
    <property type="term" value="C:extracellular space"/>
    <property type="evidence" value="ECO:0007669"/>
    <property type="project" value="TreeGrafter"/>
</dbReference>
<dbReference type="Pfam" id="PF23244">
    <property type="entry name" value="VWF"/>
    <property type="match status" value="1"/>
</dbReference>
<keyword evidence="8" id="KW-0325">Glycoprotein</keyword>
<accession>A0A8U0QDY7</accession>
<keyword evidence="3" id="KW-0964">Secreted</keyword>
<dbReference type="GO" id="GO:0007596">
    <property type="term" value="P:blood coagulation"/>
    <property type="evidence" value="ECO:0007669"/>
    <property type="project" value="TreeGrafter"/>
</dbReference>
<evidence type="ECO:0000256" key="4">
    <source>
        <dbReference type="ARBA" id="ARBA00022685"/>
    </source>
</evidence>
<dbReference type="InterPro" id="IPR036084">
    <property type="entry name" value="Ser_inhib-like_sf"/>
</dbReference>
<keyword evidence="4" id="KW-0165">Cleavage on pair of basic residues</keyword>
<evidence type="ECO:0000256" key="9">
    <source>
        <dbReference type="ARBA" id="ARBA00025858"/>
    </source>
</evidence>
<reference evidence="12" key="1">
    <citation type="submission" date="2025-08" db="UniProtKB">
        <authorList>
            <consortium name="RefSeq"/>
        </authorList>
    </citation>
    <scope>IDENTIFICATION</scope>
    <source>
        <tissue evidence="12">White muscle</tissue>
    </source>
</reference>
<dbReference type="RefSeq" id="XP_038840936.1">
    <property type="nucleotide sequence ID" value="XM_038985008.1"/>
</dbReference>
<name>A0A8U0QDY7_SALNM</name>
<dbReference type="InterPro" id="IPR001007">
    <property type="entry name" value="VWF_dom"/>
</dbReference>
<comment type="subcellular location">
    <subcellularLocation>
        <location evidence="1">Secreted</location>
        <location evidence="1">Extracellular space</location>
    </subcellularLocation>
</comment>
<dbReference type="Pfam" id="PF00094">
    <property type="entry name" value="VWD"/>
    <property type="match status" value="1"/>
</dbReference>
<keyword evidence="11" id="KW-1185">Reference proteome</keyword>
<feature type="non-terminal residue" evidence="12">
    <location>
        <position position="332"/>
    </location>
</feature>
<keyword evidence="5" id="KW-0356">Hemostasis</keyword>
<evidence type="ECO:0000313" key="12">
    <source>
        <dbReference type="RefSeq" id="XP_038840936.1"/>
    </source>
</evidence>
<evidence type="ECO:0000259" key="10">
    <source>
        <dbReference type="PROSITE" id="PS51233"/>
    </source>
</evidence>
<evidence type="ECO:0000256" key="2">
    <source>
        <dbReference type="ARBA" id="ARBA00016619"/>
    </source>
</evidence>
<dbReference type="AlphaFoldDB" id="A0A8U0QDY7"/>
<gene>
    <name evidence="12" type="primary">LOC120039593</name>
</gene>
<dbReference type="InterPro" id="IPR050780">
    <property type="entry name" value="Mucin_vWF_Thrombospondin_sf"/>
</dbReference>
<organism evidence="11 12">
    <name type="scientific">Salvelinus namaycush</name>
    <name type="common">Lake trout</name>
    <name type="synonym">Salmo namaycush</name>
    <dbReference type="NCBI Taxonomy" id="8040"/>
    <lineage>
        <taxon>Eukaryota</taxon>
        <taxon>Metazoa</taxon>
        <taxon>Chordata</taxon>
        <taxon>Craniata</taxon>
        <taxon>Vertebrata</taxon>
        <taxon>Euteleostomi</taxon>
        <taxon>Actinopterygii</taxon>
        <taxon>Neopterygii</taxon>
        <taxon>Teleostei</taxon>
        <taxon>Protacanthopterygii</taxon>
        <taxon>Salmoniformes</taxon>
        <taxon>Salmonidae</taxon>
        <taxon>Salmoninae</taxon>
        <taxon>Salvelinus</taxon>
    </lineage>
</organism>
<dbReference type="GO" id="GO:0031012">
    <property type="term" value="C:extracellular matrix"/>
    <property type="evidence" value="ECO:0007669"/>
    <property type="project" value="TreeGrafter"/>
</dbReference>
<comment type="subunit">
    <text evidence="9">Multimeric. Interacts with F8.</text>
</comment>
<evidence type="ECO:0000256" key="8">
    <source>
        <dbReference type="ARBA" id="ARBA00023180"/>
    </source>
</evidence>
<dbReference type="KEGG" id="snh:120039593"/>
<dbReference type="InterPro" id="IPR001846">
    <property type="entry name" value="VWF_type-D"/>
</dbReference>
<dbReference type="PANTHER" id="PTHR11339">
    <property type="entry name" value="EXTRACELLULAR MATRIX GLYCOPROTEIN RELATED"/>
    <property type="match status" value="1"/>
</dbReference>
<evidence type="ECO:0000256" key="3">
    <source>
        <dbReference type="ARBA" id="ARBA00022525"/>
    </source>
</evidence>
<feature type="domain" description="VWFD" evidence="10">
    <location>
        <begin position="128"/>
        <end position="295"/>
    </location>
</feature>
<evidence type="ECO:0000256" key="7">
    <source>
        <dbReference type="ARBA" id="ARBA00023157"/>
    </source>
</evidence>